<keyword evidence="2" id="KW-0548">Nucleotidyltransferase</keyword>
<sequence>MKSIGIIPVRMESTRLPQKPLRMICGLPMIHHVIKRAQMCGSLADLYVATDSEKIAELS</sequence>
<protein>
    <recommendedName>
        <fullName evidence="4">3-deoxy-manno-octulosonate cytidylyltransferase</fullName>
    </recommendedName>
</protein>
<dbReference type="Pfam" id="PF02348">
    <property type="entry name" value="CTP_transf_3"/>
    <property type="match status" value="1"/>
</dbReference>
<evidence type="ECO:0000256" key="2">
    <source>
        <dbReference type="ARBA" id="ARBA00022695"/>
    </source>
</evidence>
<dbReference type="SUPFAM" id="SSF53448">
    <property type="entry name" value="Nucleotide-diphospho-sugar transferases"/>
    <property type="match status" value="1"/>
</dbReference>
<dbReference type="GO" id="GO:0005829">
    <property type="term" value="C:cytosol"/>
    <property type="evidence" value="ECO:0007669"/>
    <property type="project" value="TreeGrafter"/>
</dbReference>
<feature type="non-terminal residue" evidence="3">
    <location>
        <position position="59"/>
    </location>
</feature>
<evidence type="ECO:0008006" key="4">
    <source>
        <dbReference type="Google" id="ProtNLM"/>
    </source>
</evidence>
<keyword evidence="1" id="KW-0808">Transferase</keyword>
<dbReference type="AlphaFoldDB" id="A0A382P014"/>
<dbReference type="GO" id="GO:0008690">
    <property type="term" value="F:3-deoxy-manno-octulosonate cytidylyltransferase activity"/>
    <property type="evidence" value="ECO:0007669"/>
    <property type="project" value="TreeGrafter"/>
</dbReference>
<reference evidence="3" key="1">
    <citation type="submission" date="2018-05" db="EMBL/GenBank/DDBJ databases">
        <authorList>
            <person name="Lanie J.A."/>
            <person name="Ng W.-L."/>
            <person name="Kazmierczak K.M."/>
            <person name="Andrzejewski T.M."/>
            <person name="Davidsen T.M."/>
            <person name="Wayne K.J."/>
            <person name="Tettelin H."/>
            <person name="Glass J.I."/>
            <person name="Rusch D."/>
            <person name="Podicherti R."/>
            <person name="Tsui H.-C.T."/>
            <person name="Winkler M.E."/>
        </authorList>
    </citation>
    <scope>NUCLEOTIDE SEQUENCE</scope>
</reference>
<evidence type="ECO:0000313" key="3">
    <source>
        <dbReference type="EMBL" id="SVC66719.1"/>
    </source>
</evidence>
<dbReference type="Gene3D" id="3.90.550.10">
    <property type="entry name" value="Spore Coat Polysaccharide Biosynthesis Protein SpsA, Chain A"/>
    <property type="match status" value="1"/>
</dbReference>
<evidence type="ECO:0000256" key="1">
    <source>
        <dbReference type="ARBA" id="ARBA00022679"/>
    </source>
</evidence>
<organism evidence="3">
    <name type="scientific">marine metagenome</name>
    <dbReference type="NCBI Taxonomy" id="408172"/>
    <lineage>
        <taxon>unclassified sequences</taxon>
        <taxon>metagenomes</taxon>
        <taxon>ecological metagenomes</taxon>
    </lineage>
</organism>
<dbReference type="InterPro" id="IPR003329">
    <property type="entry name" value="Cytidylyl_trans"/>
</dbReference>
<name>A0A382P014_9ZZZZ</name>
<dbReference type="InterPro" id="IPR029044">
    <property type="entry name" value="Nucleotide-diphossugar_trans"/>
</dbReference>
<dbReference type="PANTHER" id="PTHR42866">
    <property type="entry name" value="3-DEOXY-MANNO-OCTULOSONATE CYTIDYLYLTRANSFERASE"/>
    <property type="match status" value="1"/>
</dbReference>
<proteinExistence type="predicted"/>
<accession>A0A382P014</accession>
<gene>
    <name evidence="3" type="ORF">METZ01_LOCUS319573</name>
</gene>
<dbReference type="EMBL" id="UINC01103936">
    <property type="protein sequence ID" value="SVC66719.1"/>
    <property type="molecule type" value="Genomic_DNA"/>
</dbReference>
<dbReference type="PANTHER" id="PTHR42866:SF2">
    <property type="entry name" value="3-DEOXY-MANNO-OCTULOSONATE CYTIDYLYLTRANSFERASE, MITOCHONDRIAL"/>
    <property type="match status" value="1"/>
</dbReference>